<dbReference type="InterPro" id="IPR011006">
    <property type="entry name" value="CheY-like_superfamily"/>
</dbReference>
<dbReference type="CDD" id="cd17546">
    <property type="entry name" value="REC_hyHK_CKI1_RcsC-like"/>
    <property type="match status" value="1"/>
</dbReference>
<dbReference type="Gene3D" id="3.40.50.2300">
    <property type="match status" value="1"/>
</dbReference>
<dbReference type="Proteomes" id="UP001198200">
    <property type="component" value="Unassembled WGS sequence"/>
</dbReference>
<dbReference type="RefSeq" id="WP_308732286.1">
    <property type="nucleotide sequence ID" value="NZ_JAJEQN010000043.1"/>
</dbReference>
<evidence type="ECO:0000256" key="7">
    <source>
        <dbReference type="ARBA" id="ARBA00024867"/>
    </source>
</evidence>
<evidence type="ECO:0000256" key="8">
    <source>
        <dbReference type="PROSITE-ProRule" id="PRU00169"/>
    </source>
</evidence>
<dbReference type="Pfam" id="PF00072">
    <property type="entry name" value="Response_reg"/>
    <property type="match status" value="1"/>
</dbReference>
<dbReference type="PANTHER" id="PTHR45339">
    <property type="entry name" value="HYBRID SIGNAL TRANSDUCTION HISTIDINE KINASE J"/>
    <property type="match status" value="1"/>
</dbReference>
<dbReference type="InterPro" id="IPR003594">
    <property type="entry name" value="HATPase_dom"/>
</dbReference>
<dbReference type="PRINTS" id="PR00344">
    <property type="entry name" value="BCTRLSENSOR"/>
</dbReference>
<comment type="catalytic activity">
    <reaction evidence="1">
        <text>ATP + protein L-histidine = ADP + protein N-phospho-L-histidine.</text>
        <dbReference type="EC" id="2.7.13.3"/>
    </reaction>
</comment>
<dbReference type="InterPro" id="IPR001789">
    <property type="entry name" value="Sig_transdc_resp-reg_receiver"/>
</dbReference>
<proteinExistence type="predicted"/>
<dbReference type="InterPro" id="IPR036890">
    <property type="entry name" value="HATPase_C_sf"/>
</dbReference>
<dbReference type="PROSITE" id="PS50109">
    <property type="entry name" value="HIS_KIN"/>
    <property type="match status" value="1"/>
</dbReference>
<feature type="domain" description="Response regulatory" evidence="10">
    <location>
        <begin position="135"/>
        <end position="256"/>
    </location>
</feature>
<dbReference type="EMBL" id="JAJEQN010000043">
    <property type="protein sequence ID" value="MCC2222646.1"/>
    <property type="molecule type" value="Genomic_DNA"/>
</dbReference>
<keyword evidence="4 8" id="KW-0597">Phosphoprotein</keyword>
<dbReference type="GO" id="GO:0004673">
    <property type="term" value="F:protein histidine kinase activity"/>
    <property type="evidence" value="ECO:0007669"/>
    <property type="project" value="UniProtKB-EC"/>
</dbReference>
<evidence type="ECO:0000259" key="9">
    <source>
        <dbReference type="PROSITE" id="PS50109"/>
    </source>
</evidence>
<dbReference type="SMART" id="SM00387">
    <property type="entry name" value="HATPase_c"/>
    <property type="match status" value="1"/>
</dbReference>
<feature type="modified residue" description="4-aspartylphosphate" evidence="8">
    <location>
        <position position="187"/>
    </location>
</feature>
<dbReference type="Gene3D" id="3.30.565.10">
    <property type="entry name" value="Histidine kinase-like ATPase, C-terminal domain"/>
    <property type="match status" value="1"/>
</dbReference>
<accession>A0AAE3E6D9</accession>
<evidence type="ECO:0000256" key="1">
    <source>
        <dbReference type="ARBA" id="ARBA00000085"/>
    </source>
</evidence>
<dbReference type="InterPro" id="IPR004358">
    <property type="entry name" value="Sig_transdc_His_kin-like_C"/>
</dbReference>
<evidence type="ECO:0000256" key="4">
    <source>
        <dbReference type="ARBA" id="ARBA00022553"/>
    </source>
</evidence>
<dbReference type="PROSITE" id="PS50110">
    <property type="entry name" value="RESPONSE_REGULATORY"/>
    <property type="match status" value="1"/>
</dbReference>
<dbReference type="EC" id="2.7.13.3" evidence="2"/>
<gene>
    <name evidence="11" type="ORF">LKD48_13615</name>
</gene>
<feature type="domain" description="Histidine kinase" evidence="9">
    <location>
        <begin position="1"/>
        <end position="109"/>
    </location>
</feature>
<dbReference type="AlphaFoldDB" id="A0AAE3E6D9"/>
<dbReference type="InterPro" id="IPR005467">
    <property type="entry name" value="His_kinase_dom"/>
</dbReference>
<dbReference type="PANTHER" id="PTHR45339:SF3">
    <property type="entry name" value="HISTIDINE KINASE"/>
    <property type="match status" value="1"/>
</dbReference>
<dbReference type="Pfam" id="PF02518">
    <property type="entry name" value="HATPase_c"/>
    <property type="match status" value="1"/>
</dbReference>
<reference evidence="11 12" key="1">
    <citation type="submission" date="2021-10" db="EMBL/GenBank/DDBJ databases">
        <title>Anaerobic single-cell dispensing facilitates the cultivation of human gut bacteria.</title>
        <authorList>
            <person name="Afrizal A."/>
        </authorList>
    </citation>
    <scope>NUCLEOTIDE SEQUENCE [LARGE SCALE GENOMIC DNA]</scope>
    <source>
        <strain evidence="11 12">CLA-AA-H224</strain>
    </source>
</reference>
<evidence type="ECO:0000256" key="2">
    <source>
        <dbReference type="ARBA" id="ARBA00012438"/>
    </source>
</evidence>
<evidence type="ECO:0000256" key="6">
    <source>
        <dbReference type="ARBA" id="ARBA00023012"/>
    </source>
</evidence>
<sequence>MNIISNAVKFTPVGGTIHILVKEKASQKAGYAVYSFCIKDNGIGMSKEFQEHVFDSFARERTVTESGITGTGLGMAITKNIVDLMGGTIHLTSKQGEGSEFIVTLECELANKTVQDKQSSCPKAEKKHLDYSGKKVLLVEDNELNREIATEILKSLGMKVDCAADGMEAVEIMSSEAGNQYDLIFMDIQMPKMDGYTATREIRTLNDSKKANIPIIAMTANAFDEDRKKAIKAGMNGHIAKPIDVNVILQNLDRIFGQNGDEDTMAKE</sequence>
<comment type="function">
    <text evidence="7">May play the central regulatory role in sporulation. It may be an element of the effector pathway responsible for the activation of sporulation genes in response to nutritional stress. Spo0A may act in concert with spo0H (a sigma factor) to control the expression of some genes that are critical to the sporulation process.</text>
</comment>
<evidence type="ECO:0000256" key="3">
    <source>
        <dbReference type="ARBA" id="ARBA00018672"/>
    </source>
</evidence>
<dbReference type="GO" id="GO:0000160">
    <property type="term" value="P:phosphorelay signal transduction system"/>
    <property type="evidence" value="ECO:0007669"/>
    <property type="project" value="UniProtKB-KW"/>
</dbReference>
<organism evidence="11 12">
    <name type="scientific">Anthropogastromicrobium aceti</name>
    <dbReference type="NCBI Taxonomy" id="2981768"/>
    <lineage>
        <taxon>Bacteria</taxon>
        <taxon>Bacillati</taxon>
        <taxon>Bacillota</taxon>
        <taxon>Clostridia</taxon>
        <taxon>Lachnospirales</taxon>
        <taxon>Lachnospiraceae</taxon>
        <taxon>Anthropogastromicrobium</taxon>
    </lineage>
</organism>
<comment type="caution">
    <text evidence="11">The sequence shown here is derived from an EMBL/GenBank/DDBJ whole genome shotgun (WGS) entry which is preliminary data.</text>
</comment>
<keyword evidence="12" id="KW-1185">Reference proteome</keyword>
<dbReference type="SUPFAM" id="SSF52172">
    <property type="entry name" value="CheY-like"/>
    <property type="match status" value="1"/>
</dbReference>
<evidence type="ECO:0000313" key="12">
    <source>
        <dbReference type="Proteomes" id="UP001198200"/>
    </source>
</evidence>
<dbReference type="SMART" id="SM00448">
    <property type="entry name" value="REC"/>
    <property type="match status" value="1"/>
</dbReference>
<evidence type="ECO:0000313" key="11">
    <source>
        <dbReference type="EMBL" id="MCC2222646.1"/>
    </source>
</evidence>
<dbReference type="SUPFAM" id="SSF55874">
    <property type="entry name" value="ATPase domain of HSP90 chaperone/DNA topoisomerase II/histidine kinase"/>
    <property type="match status" value="1"/>
</dbReference>
<keyword evidence="5" id="KW-0418">Kinase</keyword>
<keyword evidence="5" id="KW-0808">Transferase</keyword>
<protein>
    <recommendedName>
        <fullName evidence="3">Stage 0 sporulation protein A homolog</fullName>
        <ecNumber evidence="2">2.7.13.3</ecNumber>
    </recommendedName>
</protein>
<name>A0AAE3E6D9_9FIRM</name>
<keyword evidence="6" id="KW-0902">Two-component regulatory system</keyword>
<evidence type="ECO:0000256" key="5">
    <source>
        <dbReference type="ARBA" id="ARBA00022777"/>
    </source>
</evidence>
<evidence type="ECO:0000259" key="10">
    <source>
        <dbReference type="PROSITE" id="PS50110"/>
    </source>
</evidence>